<evidence type="ECO:0000256" key="9">
    <source>
        <dbReference type="SAM" id="Phobius"/>
    </source>
</evidence>
<keyword evidence="7 9" id="KW-0472">Membrane</keyword>
<feature type="transmembrane region" description="Helical" evidence="9">
    <location>
        <begin position="119"/>
        <end position="141"/>
    </location>
</feature>
<keyword evidence="12" id="KW-1185">Reference proteome</keyword>
<feature type="transmembrane region" description="Helical" evidence="9">
    <location>
        <begin position="268"/>
        <end position="286"/>
    </location>
</feature>
<comment type="caution">
    <text evidence="11">The sequence shown here is derived from an EMBL/GenBank/DDBJ whole genome shotgun (WGS) entry which is preliminary data.</text>
</comment>
<keyword evidence="4" id="KW-1003">Cell membrane</keyword>
<evidence type="ECO:0000259" key="10">
    <source>
        <dbReference type="Pfam" id="PF03553"/>
    </source>
</evidence>
<feature type="transmembrane region" description="Helical" evidence="9">
    <location>
        <begin position="153"/>
        <end position="174"/>
    </location>
</feature>
<comment type="subcellular location">
    <subcellularLocation>
        <location evidence="1">Cell membrane</location>
        <topology evidence="1">Multi-pass membrane protein</topology>
    </subcellularLocation>
</comment>
<dbReference type="InterPro" id="IPR052180">
    <property type="entry name" value="NhaC_Na-H+_Antiporter"/>
</dbReference>
<dbReference type="Pfam" id="PF03553">
    <property type="entry name" value="Na_H_antiporter"/>
    <property type="match status" value="1"/>
</dbReference>
<sequence length="502" mass="52074">MERAPETPRPVRAPSYLDAALPLVVLVVLVGTSVALFGMAAIDGPMQVAMILASMSAVAVILKNGHRWEAIAQSGQKGLSTVVGAIFILLAVGALIGTWNMSGTIPTLVYYGIKLISPAWFLPVAFLVCAAISLSIGSSWTTAGTVGVGLMGLAHMIGVSPAMTAGAVIAGAYVGDKTSPLSETTVLAAQLNGVDLFRHIRYQAWTAVPAGLIALAVFVALGFSQRGGLSDAVVSSELAHIDQLFDISAWNLLPLLLLLAMSMRKVPATLAIMCSALLAGVMATLLQPQAVAQFVASADESVVVVSIKGVWLAMANGFSVDTGMAEVDALLSRGGMDSMLLTIWLIIGAVTFGILVDDFGLLGKLVAPLLHRARTTGRLFASVVGTSIGLNIAAGDQYIALLLPTRLYASEFARRGLAPENLSRATGDAGIVTSALVPWNSCGAYMSVVLGVSTMAYLPFAVFNYAAPLLTLLLGFTGWRIARLPAGDAADTPAAPSPAREQ</sequence>
<dbReference type="Proteomes" id="UP000788419">
    <property type="component" value="Unassembled WGS sequence"/>
</dbReference>
<dbReference type="EMBL" id="PDWN01000016">
    <property type="protein sequence ID" value="KAF1692445.1"/>
    <property type="molecule type" value="Genomic_DNA"/>
</dbReference>
<comment type="similarity">
    <text evidence="8">Belongs to the NhaC Na(+)/H(+) (TC 2.A.35) antiporter family.</text>
</comment>
<protein>
    <submittedName>
        <fullName evidence="11">Na+/H+ antiporter NhaC</fullName>
    </submittedName>
</protein>
<evidence type="ECO:0000313" key="12">
    <source>
        <dbReference type="Proteomes" id="UP000788419"/>
    </source>
</evidence>
<feature type="transmembrane region" description="Helical" evidence="9">
    <location>
        <begin position="202"/>
        <end position="223"/>
    </location>
</feature>
<evidence type="ECO:0000256" key="4">
    <source>
        <dbReference type="ARBA" id="ARBA00022475"/>
    </source>
</evidence>
<feature type="transmembrane region" description="Helical" evidence="9">
    <location>
        <begin position="339"/>
        <end position="367"/>
    </location>
</feature>
<proteinExistence type="inferred from homology"/>
<dbReference type="InterPro" id="IPR018461">
    <property type="entry name" value="Na/H_Antiport_NhaC-like_C"/>
</dbReference>
<feature type="transmembrane region" description="Helical" evidence="9">
    <location>
        <begin position="78"/>
        <end position="99"/>
    </location>
</feature>
<evidence type="ECO:0000256" key="1">
    <source>
        <dbReference type="ARBA" id="ARBA00004651"/>
    </source>
</evidence>
<feature type="transmembrane region" description="Helical" evidence="9">
    <location>
        <begin position="456"/>
        <end position="476"/>
    </location>
</feature>
<dbReference type="PANTHER" id="PTHR33451">
    <property type="entry name" value="MALATE-2H(+)/NA(+)-LACTATE ANTIPORTER"/>
    <property type="match status" value="1"/>
</dbReference>
<name>A0ABQ6Z409_9GAMM</name>
<keyword evidence="3" id="KW-0050">Antiport</keyword>
<reference evidence="11 12" key="1">
    <citation type="submission" date="2017-10" db="EMBL/GenBank/DDBJ databases">
        <title>Whole genome sequencing of members of genus Pseudoxanthomonas.</title>
        <authorList>
            <person name="Kumar S."/>
            <person name="Bansal K."/>
            <person name="Kaur A."/>
            <person name="Patil P."/>
            <person name="Sharma S."/>
            <person name="Patil P.B."/>
        </authorList>
    </citation>
    <scope>NUCLEOTIDE SEQUENCE [LARGE SCALE GENOMIC DNA]</scope>
    <source>
        <strain evidence="11 12">DSM 17801</strain>
    </source>
</reference>
<dbReference type="PANTHER" id="PTHR33451:SF3">
    <property type="entry name" value="MALATE-2H(+)_NA(+)-LACTATE ANTIPORTER"/>
    <property type="match status" value="1"/>
</dbReference>
<feature type="domain" description="Na+/H+ antiporter NhaC-like C-terminal" evidence="10">
    <location>
        <begin position="171"/>
        <end position="479"/>
    </location>
</feature>
<evidence type="ECO:0000256" key="5">
    <source>
        <dbReference type="ARBA" id="ARBA00022692"/>
    </source>
</evidence>
<evidence type="ECO:0000256" key="7">
    <source>
        <dbReference type="ARBA" id="ARBA00023136"/>
    </source>
</evidence>
<keyword evidence="5 9" id="KW-0812">Transmembrane</keyword>
<evidence type="ECO:0000256" key="8">
    <source>
        <dbReference type="ARBA" id="ARBA00038435"/>
    </source>
</evidence>
<keyword evidence="2" id="KW-0813">Transport</keyword>
<accession>A0ABQ6Z409</accession>
<evidence type="ECO:0000256" key="6">
    <source>
        <dbReference type="ARBA" id="ARBA00022989"/>
    </source>
</evidence>
<feature type="transmembrane region" description="Helical" evidence="9">
    <location>
        <begin position="20"/>
        <end position="42"/>
    </location>
</feature>
<evidence type="ECO:0000313" key="11">
    <source>
        <dbReference type="EMBL" id="KAF1692445.1"/>
    </source>
</evidence>
<feature type="transmembrane region" description="Helical" evidence="9">
    <location>
        <begin position="48"/>
        <end position="66"/>
    </location>
</feature>
<evidence type="ECO:0000256" key="3">
    <source>
        <dbReference type="ARBA" id="ARBA00022449"/>
    </source>
</evidence>
<evidence type="ECO:0000256" key="2">
    <source>
        <dbReference type="ARBA" id="ARBA00022448"/>
    </source>
</evidence>
<organism evidence="11 12">
    <name type="scientific">Pseudoxanthomonas daejeonensis</name>
    <dbReference type="NCBI Taxonomy" id="266062"/>
    <lineage>
        <taxon>Bacteria</taxon>
        <taxon>Pseudomonadati</taxon>
        <taxon>Pseudomonadota</taxon>
        <taxon>Gammaproteobacteria</taxon>
        <taxon>Lysobacterales</taxon>
        <taxon>Lysobacteraceae</taxon>
        <taxon>Pseudoxanthomonas</taxon>
    </lineage>
</organism>
<feature type="transmembrane region" description="Helical" evidence="9">
    <location>
        <begin position="379"/>
        <end position="400"/>
    </location>
</feature>
<gene>
    <name evidence="11" type="ORF">CSC65_14555</name>
</gene>
<dbReference type="RefSeq" id="WP_162411320.1">
    <property type="nucleotide sequence ID" value="NZ_PDWN01000016.1"/>
</dbReference>
<keyword evidence="6 9" id="KW-1133">Transmembrane helix</keyword>